<evidence type="ECO:0000313" key="3">
    <source>
        <dbReference type="Proteomes" id="UP000177050"/>
    </source>
</evidence>
<reference evidence="2 3" key="1">
    <citation type="journal article" date="2016" name="Nat. Commun.">
        <title>Thousands of microbial genomes shed light on interconnected biogeochemical processes in an aquifer system.</title>
        <authorList>
            <person name="Anantharaman K."/>
            <person name="Brown C.T."/>
            <person name="Hug L.A."/>
            <person name="Sharon I."/>
            <person name="Castelle C.J."/>
            <person name="Probst A.J."/>
            <person name="Thomas B.C."/>
            <person name="Singh A."/>
            <person name="Wilkins M.J."/>
            <person name="Karaoz U."/>
            <person name="Brodie E.L."/>
            <person name="Williams K.H."/>
            <person name="Hubbard S.S."/>
            <person name="Banfield J.F."/>
        </authorList>
    </citation>
    <scope>NUCLEOTIDE SEQUENCE [LARGE SCALE GENOMIC DNA]</scope>
</reference>
<gene>
    <name evidence="2" type="ORF">A3K52_05865</name>
</gene>
<accession>A0A1F7L2A0</accession>
<dbReference type="Proteomes" id="UP000177050">
    <property type="component" value="Unassembled WGS sequence"/>
</dbReference>
<name>A0A1F7L2A0_9BACT</name>
<proteinExistence type="predicted"/>
<dbReference type="Pfam" id="PF12705">
    <property type="entry name" value="PDDEXK_1"/>
    <property type="match status" value="1"/>
</dbReference>
<comment type="caution">
    <text evidence="2">The sequence shown here is derived from an EMBL/GenBank/DDBJ whole genome shotgun (WGS) entry which is preliminary data.</text>
</comment>
<dbReference type="InterPro" id="IPR038726">
    <property type="entry name" value="PDDEXK_AddAB-type"/>
</dbReference>
<feature type="domain" description="PD-(D/E)XK endonuclease-like" evidence="1">
    <location>
        <begin position="11"/>
        <end position="249"/>
    </location>
</feature>
<dbReference type="AlphaFoldDB" id="A0A1F7L2A0"/>
<dbReference type="Gene3D" id="3.90.320.10">
    <property type="match status" value="1"/>
</dbReference>
<evidence type="ECO:0000313" key="2">
    <source>
        <dbReference type="EMBL" id="OGK74260.1"/>
    </source>
</evidence>
<evidence type="ECO:0000259" key="1">
    <source>
        <dbReference type="Pfam" id="PF12705"/>
    </source>
</evidence>
<dbReference type="InterPro" id="IPR011604">
    <property type="entry name" value="PDDEXK-like_dom_sf"/>
</dbReference>
<sequence length="288" mass="33427">MAEDKYTATWVSHTSIRDFIDCPRAYYLKNVYRDPKTRHKIKLVTPPLALGSVIHEVLESLSVLPVEERFKMSLVEKFHLIWSKVSGKKGGFLNEQTENTYKKRGEEMLLKVMQNPGPLRKLAVKIKMNLPYYWLSKEDNIILCGKLDWLEYDESSDSVHIIDFKTSKNEEDDESLQLPIYCLLATNCQSKPVRGVHYWYLEKSTELTDKPIPDLVEKESQILDIAKKIKLARQLNVFKCPHKTGCHVCRPFEAVLRGEAEYVGVGSYREDIYVLDLNQQKEKESIIL</sequence>
<dbReference type="EMBL" id="MGBR01000001">
    <property type="protein sequence ID" value="OGK74260.1"/>
    <property type="molecule type" value="Genomic_DNA"/>
</dbReference>
<organism evidence="2 3">
    <name type="scientific">Candidatus Roizmanbacteria bacterium RIFOXYD1_FULL_38_12</name>
    <dbReference type="NCBI Taxonomy" id="1802093"/>
    <lineage>
        <taxon>Bacteria</taxon>
        <taxon>Candidatus Roizmaniibacteriota</taxon>
    </lineage>
</organism>
<protein>
    <recommendedName>
        <fullName evidence="1">PD-(D/E)XK endonuclease-like domain-containing protein</fullName>
    </recommendedName>
</protein>